<keyword evidence="2" id="KW-1185">Reference proteome</keyword>
<organism evidence="1 2">
    <name type="scientific">Opisthorchis viverrini</name>
    <name type="common">Southeast Asian liver fluke</name>
    <dbReference type="NCBI Taxonomy" id="6198"/>
    <lineage>
        <taxon>Eukaryota</taxon>
        <taxon>Metazoa</taxon>
        <taxon>Spiralia</taxon>
        <taxon>Lophotrochozoa</taxon>
        <taxon>Platyhelminthes</taxon>
        <taxon>Trematoda</taxon>
        <taxon>Digenea</taxon>
        <taxon>Opisthorchiida</taxon>
        <taxon>Opisthorchiata</taxon>
        <taxon>Opisthorchiidae</taxon>
        <taxon>Opisthorchis</taxon>
    </lineage>
</organism>
<dbReference type="RefSeq" id="XP_009174053.1">
    <property type="nucleotide sequence ID" value="XM_009175789.1"/>
</dbReference>
<protein>
    <submittedName>
        <fullName evidence="1">Uncharacterized protein</fullName>
    </submittedName>
</protein>
<name>A0A074Z533_OPIVI</name>
<accession>A0A074Z533</accession>
<dbReference type="Proteomes" id="UP000054324">
    <property type="component" value="Unassembled WGS sequence"/>
</dbReference>
<reference evidence="1 2" key="1">
    <citation type="submission" date="2013-11" db="EMBL/GenBank/DDBJ databases">
        <title>Opisthorchis viverrini - life in the bile duct.</title>
        <authorList>
            <person name="Young N.D."/>
            <person name="Nagarajan N."/>
            <person name="Lin S.J."/>
            <person name="Korhonen P.K."/>
            <person name="Jex A.R."/>
            <person name="Hall R.S."/>
            <person name="Safavi-Hemami H."/>
            <person name="Kaewkong W."/>
            <person name="Bertrand D."/>
            <person name="Gao S."/>
            <person name="Seet Q."/>
            <person name="Wongkham S."/>
            <person name="Teh B.T."/>
            <person name="Wongkham C."/>
            <person name="Intapan P.M."/>
            <person name="Maleewong W."/>
            <person name="Yang X."/>
            <person name="Hu M."/>
            <person name="Wang Z."/>
            <person name="Hofmann A."/>
            <person name="Sternberg P.W."/>
            <person name="Tan P."/>
            <person name="Wang J."/>
            <person name="Gasser R.B."/>
        </authorList>
    </citation>
    <scope>NUCLEOTIDE SEQUENCE [LARGE SCALE GENOMIC DNA]</scope>
</reference>
<sequence>MCTNQVEEKASNSAPVKGVVTSGQASAKPVGLQYLDIDHHKHQLNIRAEISATICSVNCSDGQTPLCSVPCIPNDIWNDFCSCKGLARSITVYQLRCTCKRPVMKPNFFAQLYDATGCHEKLEMVETSAE</sequence>
<dbReference type="EMBL" id="KL596912">
    <property type="protein sequence ID" value="KER22196.1"/>
    <property type="molecule type" value="Genomic_DNA"/>
</dbReference>
<evidence type="ECO:0000313" key="1">
    <source>
        <dbReference type="EMBL" id="KER22196.1"/>
    </source>
</evidence>
<dbReference type="AlphaFoldDB" id="A0A074Z533"/>
<gene>
    <name evidence="1" type="ORF">T265_09649</name>
</gene>
<dbReference type="GeneID" id="20323817"/>
<evidence type="ECO:0000313" key="2">
    <source>
        <dbReference type="Proteomes" id="UP000054324"/>
    </source>
</evidence>
<proteinExistence type="predicted"/>
<dbReference type="CTD" id="20323817"/>
<dbReference type="KEGG" id="ovi:T265_09649"/>